<comment type="subcellular location">
    <subcellularLocation>
        <location evidence="2">Mitochondrion</location>
    </subcellularLocation>
</comment>
<keyword evidence="7 9" id="KW-0560">Oxidoreductase</keyword>
<dbReference type="GO" id="GO:0003995">
    <property type="term" value="F:acyl-CoA dehydrogenase activity"/>
    <property type="evidence" value="ECO:0007669"/>
    <property type="project" value="TreeGrafter"/>
</dbReference>
<protein>
    <recommendedName>
        <fullName evidence="16">Acyl-CoA dehydrogenase/oxidase C-terminal domain-containing protein</fullName>
    </recommendedName>
</protein>
<dbReference type="InterPro" id="IPR046373">
    <property type="entry name" value="Acyl-CoA_Oxase/DH_mid-dom_sf"/>
</dbReference>
<dbReference type="Proteomes" id="UP000327044">
    <property type="component" value="Unassembled WGS sequence"/>
</dbReference>
<dbReference type="InParanoid" id="A0A5N4AZ56"/>
<dbReference type="Pfam" id="PF00441">
    <property type="entry name" value="Acyl-CoA_dh_1"/>
    <property type="match status" value="1"/>
</dbReference>
<dbReference type="InterPro" id="IPR013786">
    <property type="entry name" value="AcylCoA_DH/ox_N"/>
</dbReference>
<dbReference type="Pfam" id="PF02771">
    <property type="entry name" value="Acyl-CoA_dh_N"/>
    <property type="match status" value="1"/>
</dbReference>
<dbReference type="InterPro" id="IPR049448">
    <property type="entry name" value="ACAD9/ACADV-like_C"/>
</dbReference>
<evidence type="ECO:0000256" key="9">
    <source>
        <dbReference type="RuleBase" id="RU362125"/>
    </source>
</evidence>
<evidence type="ECO:0000256" key="6">
    <source>
        <dbReference type="ARBA" id="ARBA00022946"/>
    </source>
</evidence>
<dbReference type="FunCoup" id="A0A5N4AZ56">
    <property type="interactions" value="138"/>
</dbReference>
<dbReference type="AlphaFoldDB" id="A0A5N4AZ56"/>
<evidence type="ECO:0000259" key="13">
    <source>
        <dbReference type="Pfam" id="PF21343"/>
    </source>
</evidence>
<dbReference type="Pfam" id="PF02770">
    <property type="entry name" value="Acyl-CoA_dh_M"/>
    <property type="match status" value="1"/>
</dbReference>
<dbReference type="GO" id="GO:0005739">
    <property type="term" value="C:mitochondrion"/>
    <property type="evidence" value="ECO:0007669"/>
    <property type="project" value="UniProtKB-SubCell"/>
</dbReference>
<dbReference type="EMBL" id="VVIM01000002">
    <property type="protein sequence ID" value="KAB0802440.1"/>
    <property type="molecule type" value="Genomic_DNA"/>
</dbReference>
<evidence type="ECO:0000256" key="5">
    <source>
        <dbReference type="ARBA" id="ARBA00022827"/>
    </source>
</evidence>
<keyword evidence="6" id="KW-0809">Transit peptide</keyword>
<dbReference type="Pfam" id="PF21343">
    <property type="entry name" value="ACAD9-ACADV_C"/>
    <property type="match status" value="1"/>
</dbReference>
<evidence type="ECO:0000256" key="3">
    <source>
        <dbReference type="ARBA" id="ARBA00009347"/>
    </source>
</evidence>
<dbReference type="InterPro" id="IPR037069">
    <property type="entry name" value="AcylCoA_DH/ox_N_sf"/>
</dbReference>
<keyword evidence="5 9" id="KW-0274">FAD</keyword>
<feature type="domain" description="Acyl-CoA dehydrogenase/oxidase C-terminal" evidence="10">
    <location>
        <begin position="314"/>
        <end position="441"/>
    </location>
</feature>
<accession>A0A5N4AZ56</accession>
<sequence length="639" mass="72359">MYRFFNINKSLVNLEKLNLKFFCRNYSSTPAVKVKEDVTEMGKYFEKISLITPRMRKKQPQKPPFAKNLFVGVYDTDVLTYPQLNGEDTQTLEKQISPVQVRFDNLSAKESFLSRDFMEVLKNLQLFGMQSSQLHNCRELNVTEHCRFNEILSTVSSTVPGLIYNEFLGIHALEKAGSDEQKSKYLSQLHNGNMLSAFCMTESENQDVSSLSTTAKLNRDKTEWILNGTKTGVINGSIAGLFIVVAKTATIGNKETREAKLTTFLVEKDFEGITINSNKMLGIEGTDVCDVTFRNTPVPKDNILGEVHSAEILISSLLTQFRLSCGPACSILVKKLLNDLTKHCTHSNIGQLSISETDYVRSIVAEITLSAYAIESITYLTSGLLDEYENQDCLMESSIVKIFGAEQACSSASKVMDILGTPSYKKNHWCNELLMDALSYKYLNEVGENLKIWIALLGLNHAGIKIQEDVRKLRNPLFYAKDIFKRMWTHRKQQMDAPDLKLRLCDYVHPSLRESANRLEYCVLRLQFATETLLARHGQEVANQHMDLKRLAECLIDIYVMTACLGRASRSYCIGLRNAHFEMMLAGSYCAKAMQEVKVKLAQICDGPFATNDENYRTIAKSVFKDGKYPFEHPLARNF</sequence>
<keyword evidence="8" id="KW-0496">Mitochondrion</keyword>
<keyword evidence="4 9" id="KW-0285">Flavoprotein</keyword>
<reference evidence="14 15" key="1">
    <citation type="journal article" date="2018" name="Elife">
        <title>Firefly genomes illuminate parallel origins of bioluminescence in beetles.</title>
        <authorList>
            <person name="Fallon T.R."/>
            <person name="Lower S.E."/>
            <person name="Chang C.H."/>
            <person name="Bessho-Uehara M."/>
            <person name="Martin G.J."/>
            <person name="Bewick A.J."/>
            <person name="Behringer M."/>
            <person name="Debat H.J."/>
            <person name="Wong I."/>
            <person name="Day J.C."/>
            <person name="Suvorov A."/>
            <person name="Silva C.J."/>
            <person name="Stanger-Hall K.F."/>
            <person name="Hall D.W."/>
            <person name="Schmitz R.J."/>
            <person name="Nelson D.R."/>
            <person name="Lewis S.M."/>
            <person name="Shigenobu S."/>
            <person name="Bybee S.M."/>
            <person name="Larracuente A.M."/>
            <person name="Oba Y."/>
            <person name="Weng J.K."/>
        </authorList>
    </citation>
    <scope>NUCLEOTIDE SEQUENCE [LARGE SCALE GENOMIC DNA]</scope>
    <source>
        <strain evidence="14">1611_PpyrPB1</strain>
        <tissue evidence="14">Whole body</tissue>
    </source>
</reference>
<dbReference type="GO" id="GO:0050660">
    <property type="term" value="F:flavin adenine dinucleotide binding"/>
    <property type="evidence" value="ECO:0007669"/>
    <property type="project" value="InterPro"/>
</dbReference>
<evidence type="ECO:0000256" key="1">
    <source>
        <dbReference type="ARBA" id="ARBA00001974"/>
    </source>
</evidence>
<dbReference type="OrthoDB" id="354at2759"/>
<feature type="domain" description="ACAD9/ACADV-like C-terminal" evidence="13">
    <location>
        <begin position="510"/>
        <end position="628"/>
    </location>
</feature>
<dbReference type="SUPFAM" id="SSF56645">
    <property type="entry name" value="Acyl-CoA dehydrogenase NM domain-like"/>
    <property type="match status" value="1"/>
</dbReference>
<comment type="caution">
    <text evidence="14">The sequence shown here is derived from an EMBL/GenBank/DDBJ whole genome shotgun (WGS) entry which is preliminary data.</text>
</comment>
<dbReference type="InterPro" id="IPR006091">
    <property type="entry name" value="Acyl-CoA_Oxase/DH_mid-dom"/>
</dbReference>
<evidence type="ECO:0000256" key="4">
    <source>
        <dbReference type="ARBA" id="ARBA00022630"/>
    </source>
</evidence>
<evidence type="ECO:0000256" key="2">
    <source>
        <dbReference type="ARBA" id="ARBA00004173"/>
    </source>
</evidence>
<evidence type="ECO:0000313" key="15">
    <source>
        <dbReference type="Proteomes" id="UP000327044"/>
    </source>
</evidence>
<feature type="domain" description="Acyl-CoA oxidase/dehydrogenase middle" evidence="11">
    <location>
        <begin position="197"/>
        <end position="295"/>
    </location>
</feature>
<dbReference type="Gene3D" id="2.40.110.10">
    <property type="entry name" value="Butyryl-CoA Dehydrogenase, subunit A, domain 2"/>
    <property type="match status" value="1"/>
</dbReference>
<dbReference type="PANTHER" id="PTHR43884:SF9">
    <property type="entry name" value="COMPLEX I ASSEMBLY FACTOR ACAD9, MITOCHONDRIAL"/>
    <property type="match status" value="1"/>
</dbReference>
<evidence type="ECO:0000256" key="8">
    <source>
        <dbReference type="ARBA" id="ARBA00023128"/>
    </source>
</evidence>
<dbReference type="InterPro" id="IPR009100">
    <property type="entry name" value="AcylCoA_DH/oxidase_NM_dom_sf"/>
</dbReference>
<evidence type="ECO:0008006" key="16">
    <source>
        <dbReference type="Google" id="ProtNLM"/>
    </source>
</evidence>
<organism evidence="14 15">
    <name type="scientific">Photinus pyralis</name>
    <name type="common">Common eastern firefly</name>
    <name type="synonym">Lampyris pyralis</name>
    <dbReference type="NCBI Taxonomy" id="7054"/>
    <lineage>
        <taxon>Eukaryota</taxon>
        <taxon>Metazoa</taxon>
        <taxon>Ecdysozoa</taxon>
        <taxon>Arthropoda</taxon>
        <taxon>Hexapoda</taxon>
        <taxon>Insecta</taxon>
        <taxon>Pterygota</taxon>
        <taxon>Neoptera</taxon>
        <taxon>Endopterygota</taxon>
        <taxon>Coleoptera</taxon>
        <taxon>Polyphaga</taxon>
        <taxon>Elateriformia</taxon>
        <taxon>Elateroidea</taxon>
        <taxon>Lampyridae</taxon>
        <taxon>Lampyrinae</taxon>
        <taxon>Photinus</taxon>
    </lineage>
</organism>
<dbReference type="InterPro" id="IPR036250">
    <property type="entry name" value="AcylCo_DH-like_C"/>
</dbReference>
<name>A0A5N4AZ56_PHOPY</name>
<evidence type="ECO:0000313" key="14">
    <source>
        <dbReference type="EMBL" id="KAB0802440.1"/>
    </source>
</evidence>
<feature type="domain" description="Acyl-CoA dehydrogenase/oxidase N-terminal" evidence="12">
    <location>
        <begin position="92"/>
        <end position="192"/>
    </location>
</feature>
<dbReference type="InterPro" id="IPR009075">
    <property type="entry name" value="AcylCo_DH/oxidase_C"/>
</dbReference>
<evidence type="ECO:0000259" key="10">
    <source>
        <dbReference type="Pfam" id="PF00441"/>
    </source>
</evidence>
<dbReference type="PANTHER" id="PTHR43884">
    <property type="entry name" value="ACYL-COA DEHYDROGENASE"/>
    <property type="match status" value="1"/>
</dbReference>
<comment type="similarity">
    <text evidence="3 9">Belongs to the acyl-CoA dehydrogenase family.</text>
</comment>
<proteinExistence type="inferred from homology"/>
<keyword evidence="15" id="KW-1185">Reference proteome</keyword>
<dbReference type="Gene3D" id="1.10.540.10">
    <property type="entry name" value="Acyl-CoA dehydrogenase/oxidase, N-terminal domain"/>
    <property type="match status" value="1"/>
</dbReference>
<evidence type="ECO:0000259" key="12">
    <source>
        <dbReference type="Pfam" id="PF02771"/>
    </source>
</evidence>
<comment type="cofactor">
    <cofactor evidence="1 9">
        <name>FAD</name>
        <dbReference type="ChEBI" id="CHEBI:57692"/>
    </cofactor>
</comment>
<dbReference type="Gene3D" id="1.20.140.10">
    <property type="entry name" value="Butyryl-CoA Dehydrogenase, subunit A, domain 3"/>
    <property type="match status" value="2"/>
</dbReference>
<evidence type="ECO:0000259" key="11">
    <source>
        <dbReference type="Pfam" id="PF02770"/>
    </source>
</evidence>
<evidence type="ECO:0000256" key="7">
    <source>
        <dbReference type="ARBA" id="ARBA00023002"/>
    </source>
</evidence>
<dbReference type="GO" id="GO:0006631">
    <property type="term" value="P:fatty acid metabolic process"/>
    <property type="evidence" value="ECO:0007669"/>
    <property type="project" value="UniProtKB-ARBA"/>
</dbReference>
<gene>
    <name evidence="14" type="ORF">PPYR_04626</name>
</gene>
<dbReference type="SUPFAM" id="SSF47203">
    <property type="entry name" value="Acyl-CoA dehydrogenase C-terminal domain-like"/>
    <property type="match status" value="1"/>
</dbReference>